<dbReference type="AlphaFoldDB" id="A0A501PPU3"/>
<name>A0A501PPU3_9PROT</name>
<keyword evidence="4" id="KW-1185">Reference proteome</keyword>
<feature type="chain" id="PRO_5021445373" evidence="1">
    <location>
        <begin position="25"/>
        <end position="391"/>
    </location>
</feature>
<sequence length="391" mass="44280">MDVRKGGLILRVLLAIGFATVCQAAPVPRDKPIIFDHENLPEFARSFDRLFQQELARANVPGGAYAIVKGDKIISIRGYGVREMGGSAPVDEHTVFRLASVSKTFAAGLSMKLVQEHKFSLEDHLVAYMPEFRFKTDHLADQVQLKHLLSHSAGVMPNAYDNMLEANVPLPKIVTSFNKVDPMCDPGQCYGYQNVLYGLIGPVIEKTTLHTYEDLINDRIFKPLDMENASVGFDGYMHSKNRATPHVRTRKGWLKSRVKPAYYEVLPAAGVNASVSDMASWLMAQLGHRPDVLPPQVLNSLQEKRIRTKKELRRRDWRRYLKDAYYGLGWRIYQFGKEQLIYHGGWVAGFRADVAFSPKRDVGLVILLNAESNVINKLSTRFWSEMMKDPI</sequence>
<dbReference type="Pfam" id="PF00144">
    <property type="entry name" value="Beta-lactamase"/>
    <property type="match status" value="1"/>
</dbReference>
<comment type="caution">
    <text evidence="3">The sequence shown here is derived from an EMBL/GenBank/DDBJ whole genome shotgun (WGS) entry which is preliminary data.</text>
</comment>
<dbReference type="EMBL" id="VFIY01000005">
    <property type="protein sequence ID" value="TPD61984.1"/>
    <property type="molecule type" value="Genomic_DNA"/>
</dbReference>
<organism evidence="3 4">
    <name type="scientific">Emcibacter nanhaiensis</name>
    <dbReference type="NCBI Taxonomy" id="1505037"/>
    <lineage>
        <taxon>Bacteria</taxon>
        <taxon>Pseudomonadati</taxon>
        <taxon>Pseudomonadota</taxon>
        <taxon>Alphaproteobacteria</taxon>
        <taxon>Emcibacterales</taxon>
        <taxon>Emcibacteraceae</taxon>
        <taxon>Emcibacter</taxon>
    </lineage>
</organism>
<dbReference type="Gene3D" id="3.40.710.10">
    <property type="entry name" value="DD-peptidase/beta-lactamase superfamily"/>
    <property type="match status" value="1"/>
</dbReference>
<accession>A0A501PPU3</accession>
<dbReference type="PANTHER" id="PTHR46825:SF15">
    <property type="entry name" value="BETA-LACTAMASE-RELATED DOMAIN-CONTAINING PROTEIN"/>
    <property type="match status" value="1"/>
</dbReference>
<feature type="signal peptide" evidence="1">
    <location>
        <begin position="1"/>
        <end position="24"/>
    </location>
</feature>
<dbReference type="InterPro" id="IPR050491">
    <property type="entry name" value="AmpC-like"/>
</dbReference>
<keyword evidence="1" id="KW-0732">Signal</keyword>
<dbReference type="PANTHER" id="PTHR46825">
    <property type="entry name" value="D-ALANYL-D-ALANINE-CARBOXYPEPTIDASE/ENDOPEPTIDASE AMPH"/>
    <property type="match status" value="1"/>
</dbReference>
<evidence type="ECO:0000256" key="1">
    <source>
        <dbReference type="SAM" id="SignalP"/>
    </source>
</evidence>
<proteinExistence type="predicted"/>
<feature type="domain" description="Beta-lactamase-related" evidence="2">
    <location>
        <begin position="47"/>
        <end position="372"/>
    </location>
</feature>
<dbReference type="OrthoDB" id="119951at2"/>
<dbReference type="RefSeq" id="WP_139939899.1">
    <property type="nucleotide sequence ID" value="NZ_JBHSYP010000003.1"/>
</dbReference>
<dbReference type="InterPro" id="IPR012338">
    <property type="entry name" value="Beta-lactam/transpept-like"/>
</dbReference>
<reference evidence="4" key="1">
    <citation type="submission" date="2019-06" db="EMBL/GenBank/DDBJ databases">
        <title>The complete genome of Emcibacter congregatus ZYLT.</title>
        <authorList>
            <person name="Zhao Z."/>
        </authorList>
    </citation>
    <scope>NUCLEOTIDE SEQUENCE [LARGE SCALE GENOMIC DNA]</scope>
    <source>
        <strain evidence="4">MCCC 1A06723</strain>
    </source>
</reference>
<gene>
    <name evidence="3" type="ORF">FIV46_07230</name>
</gene>
<protein>
    <submittedName>
        <fullName evidence="3">Beta-lactamase family protein</fullName>
    </submittedName>
</protein>
<evidence type="ECO:0000313" key="4">
    <source>
        <dbReference type="Proteomes" id="UP000319148"/>
    </source>
</evidence>
<dbReference type="SUPFAM" id="SSF56601">
    <property type="entry name" value="beta-lactamase/transpeptidase-like"/>
    <property type="match status" value="1"/>
</dbReference>
<evidence type="ECO:0000259" key="2">
    <source>
        <dbReference type="Pfam" id="PF00144"/>
    </source>
</evidence>
<evidence type="ECO:0000313" key="3">
    <source>
        <dbReference type="EMBL" id="TPD61984.1"/>
    </source>
</evidence>
<dbReference type="InterPro" id="IPR001466">
    <property type="entry name" value="Beta-lactam-related"/>
</dbReference>
<dbReference type="Proteomes" id="UP000319148">
    <property type="component" value="Unassembled WGS sequence"/>
</dbReference>